<dbReference type="Proteomes" id="UP001153076">
    <property type="component" value="Unassembled WGS sequence"/>
</dbReference>
<dbReference type="InterPro" id="IPR000270">
    <property type="entry name" value="PB1_dom"/>
</dbReference>
<evidence type="ECO:0000259" key="2">
    <source>
        <dbReference type="SMART" id="SM00666"/>
    </source>
</evidence>
<organism evidence="3 4">
    <name type="scientific">Carnegiea gigantea</name>
    <dbReference type="NCBI Taxonomy" id="171969"/>
    <lineage>
        <taxon>Eukaryota</taxon>
        <taxon>Viridiplantae</taxon>
        <taxon>Streptophyta</taxon>
        <taxon>Embryophyta</taxon>
        <taxon>Tracheophyta</taxon>
        <taxon>Spermatophyta</taxon>
        <taxon>Magnoliopsida</taxon>
        <taxon>eudicotyledons</taxon>
        <taxon>Gunneridae</taxon>
        <taxon>Pentapetalae</taxon>
        <taxon>Caryophyllales</taxon>
        <taxon>Cactineae</taxon>
        <taxon>Cactaceae</taxon>
        <taxon>Cactoideae</taxon>
        <taxon>Echinocereeae</taxon>
        <taxon>Carnegiea</taxon>
    </lineage>
</organism>
<evidence type="ECO:0000256" key="1">
    <source>
        <dbReference type="SAM" id="MobiDB-lite"/>
    </source>
</evidence>
<evidence type="ECO:0000313" key="3">
    <source>
        <dbReference type="EMBL" id="KAJ8438540.1"/>
    </source>
</evidence>
<dbReference type="OrthoDB" id="1914296at2759"/>
<dbReference type="CDD" id="cd06410">
    <property type="entry name" value="PB1_UP2"/>
    <property type="match status" value="1"/>
</dbReference>
<dbReference type="InterPro" id="IPR053198">
    <property type="entry name" value="Gynoecium_Dev_Regulator"/>
</dbReference>
<evidence type="ECO:0000313" key="4">
    <source>
        <dbReference type="Proteomes" id="UP001153076"/>
    </source>
</evidence>
<dbReference type="Pfam" id="PF00564">
    <property type="entry name" value="PB1"/>
    <property type="match status" value="1"/>
</dbReference>
<feature type="compositionally biased region" description="Low complexity" evidence="1">
    <location>
        <begin position="132"/>
        <end position="145"/>
    </location>
</feature>
<dbReference type="Gene3D" id="3.10.20.90">
    <property type="entry name" value="Phosphatidylinositol 3-kinase Catalytic Subunit, Chain A, domain 1"/>
    <property type="match status" value="1"/>
</dbReference>
<sequence length="275" mass="30689">MSTSKHPVDNNKSNNTIKFLCGYGGKIVPRHPDGKLRYLGGHNRVLAVDRSISFPELLVKMAELCGTSVVVRCQLPTEDLDALVSIKSDEDLINIIEEYDLVSSSSAKIKAFLWPTKPKKILSPPPSEINATSPPMLSPRSLSPTPTYTSVSTSPRYVPVSMPVAAFPTCYAKSSNGIDKFAPPQNHYGFHNFHNPSHVYLIDNGNHWQYNGLFKFGLIQIFSWALEIKRVMDDRKTIDAMNSVDSKFQQQHPQLEFCQAGNVVRKRPMTAGAER</sequence>
<dbReference type="SMART" id="SM00666">
    <property type="entry name" value="PB1"/>
    <property type="match status" value="1"/>
</dbReference>
<accession>A0A9Q1QFE4</accession>
<protein>
    <recommendedName>
        <fullName evidence="2">PB1 domain-containing protein</fullName>
    </recommendedName>
</protein>
<feature type="region of interest" description="Disordered" evidence="1">
    <location>
        <begin position="124"/>
        <end position="145"/>
    </location>
</feature>
<dbReference type="SUPFAM" id="SSF54277">
    <property type="entry name" value="CAD &amp; PB1 domains"/>
    <property type="match status" value="1"/>
</dbReference>
<gene>
    <name evidence="3" type="ORF">Cgig2_024629</name>
</gene>
<name>A0A9Q1QFE4_9CARY</name>
<dbReference type="EMBL" id="JAKOGI010000250">
    <property type="protein sequence ID" value="KAJ8438540.1"/>
    <property type="molecule type" value="Genomic_DNA"/>
</dbReference>
<reference evidence="3" key="1">
    <citation type="submission" date="2022-04" db="EMBL/GenBank/DDBJ databases">
        <title>Carnegiea gigantea Genome sequencing and assembly v2.</title>
        <authorList>
            <person name="Copetti D."/>
            <person name="Sanderson M.J."/>
            <person name="Burquez A."/>
            <person name="Wojciechowski M.F."/>
        </authorList>
    </citation>
    <scope>NUCLEOTIDE SEQUENCE</scope>
    <source>
        <strain evidence="3">SGP5-SGP5p</strain>
        <tissue evidence="3">Aerial part</tissue>
    </source>
</reference>
<proteinExistence type="predicted"/>
<dbReference type="PANTHER" id="PTHR31066">
    <property type="entry name" value="OS05G0427100 PROTEIN-RELATED"/>
    <property type="match status" value="1"/>
</dbReference>
<dbReference type="AlphaFoldDB" id="A0A9Q1QFE4"/>
<dbReference type="PANTHER" id="PTHR31066:SF10">
    <property type="entry name" value="OCTICOSAPEPTIDE_PHOX_BEM1P FAMILY PROTEIN"/>
    <property type="match status" value="1"/>
</dbReference>
<comment type="caution">
    <text evidence="3">The sequence shown here is derived from an EMBL/GenBank/DDBJ whole genome shotgun (WGS) entry which is preliminary data.</text>
</comment>
<keyword evidence="4" id="KW-1185">Reference proteome</keyword>
<feature type="domain" description="PB1" evidence="2">
    <location>
        <begin position="31"/>
        <end position="116"/>
    </location>
</feature>